<keyword evidence="4" id="KW-0597">Phosphoprotein</keyword>
<keyword evidence="8" id="KW-0430">Lectin</keyword>
<dbReference type="AlphaFoldDB" id="A0A6J1BHI5"/>
<keyword evidence="6" id="KW-0812">Transmembrane</keyword>
<feature type="binding site" evidence="20">
    <location>
        <position position="562"/>
    </location>
    <ligand>
        <name>ATP</name>
        <dbReference type="ChEBI" id="CHEBI:30616"/>
    </ligand>
</feature>
<dbReference type="Pfam" id="PF01453">
    <property type="entry name" value="B_lectin"/>
    <property type="match status" value="1"/>
</dbReference>
<evidence type="ECO:0000256" key="17">
    <source>
        <dbReference type="ARBA" id="ARBA00047899"/>
    </source>
</evidence>
<keyword evidence="3" id="KW-0245">EGF-like domain</keyword>
<dbReference type="InterPro" id="IPR017441">
    <property type="entry name" value="Protein_kinase_ATP_BS"/>
</dbReference>
<dbReference type="PROSITE" id="PS00108">
    <property type="entry name" value="PROTEIN_KINASE_ST"/>
    <property type="match status" value="1"/>
</dbReference>
<keyword evidence="2 19" id="KW-0723">Serine/threonine-protein kinase</keyword>
<dbReference type="PANTHER" id="PTHR47976:SF30">
    <property type="entry name" value="RECEPTOR-LIKE SERINE_THREONINE-PROTEIN KINASE"/>
    <property type="match status" value="1"/>
</dbReference>
<dbReference type="InterPro" id="IPR000719">
    <property type="entry name" value="Prot_kinase_dom"/>
</dbReference>
<dbReference type="GeneID" id="110427527"/>
<evidence type="ECO:0000256" key="6">
    <source>
        <dbReference type="ARBA" id="ARBA00022692"/>
    </source>
</evidence>
<dbReference type="PROSITE" id="PS50927">
    <property type="entry name" value="BULB_LECTIN"/>
    <property type="match status" value="1"/>
</dbReference>
<dbReference type="RefSeq" id="XP_021298755.1">
    <property type="nucleotide sequence ID" value="XM_021443080.1"/>
</dbReference>
<dbReference type="OrthoDB" id="4062651at2759"/>
<accession>A0A6J1BHI5</accession>
<reference evidence="26" key="1">
    <citation type="submission" date="2025-08" db="UniProtKB">
        <authorList>
            <consortium name="RefSeq"/>
        </authorList>
    </citation>
    <scope>IDENTIFICATION</scope>
    <source>
        <tissue evidence="26">Leaf</tissue>
    </source>
</reference>
<evidence type="ECO:0000256" key="16">
    <source>
        <dbReference type="ARBA" id="ARBA00023180"/>
    </source>
</evidence>
<evidence type="ECO:0000256" key="18">
    <source>
        <dbReference type="ARBA" id="ARBA00048679"/>
    </source>
</evidence>
<dbReference type="EC" id="2.7.11.1" evidence="19"/>
<dbReference type="SMART" id="SM00220">
    <property type="entry name" value="S_TKc"/>
    <property type="match status" value="1"/>
</dbReference>
<evidence type="ECO:0000256" key="14">
    <source>
        <dbReference type="ARBA" id="ARBA00023157"/>
    </source>
</evidence>
<dbReference type="InterPro" id="IPR051343">
    <property type="entry name" value="G-type_lectin_kinases/EP1-like"/>
</dbReference>
<evidence type="ECO:0000256" key="12">
    <source>
        <dbReference type="ARBA" id="ARBA00022989"/>
    </source>
</evidence>
<dbReference type="Proteomes" id="UP000504621">
    <property type="component" value="Unplaced"/>
</dbReference>
<keyword evidence="14" id="KW-1015">Disulfide bond</keyword>
<keyword evidence="25" id="KW-1185">Reference proteome</keyword>
<dbReference type="Pfam" id="PF00069">
    <property type="entry name" value="Pkinase"/>
    <property type="match status" value="1"/>
</dbReference>
<keyword evidence="13" id="KW-0472">Membrane</keyword>
<evidence type="ECO:0000259" key="23">
    <source>
        <dbReference type="PROSITE" id="PS50927"/>
    </source>
</evidence>
<feature type="domain" description="Apple" evidence="24">
    <location>
        <begin position="356"/>
        <end position="436"/>
    </location>
</feature>
<keyword evidence="11 19" id="KW-0067">ATP-binding</keyword>
<dbReference type="Gene3D" id="3.30.200.20">
    <property type="entry name" value="Phosphorylase Kinase, domain 1"/>
    <property type="match status" value="1"/>
</dbReference>
<dbReference type="FunFam" id="1.10.510.10:FF:000248">
    <property type="entry name" value="S-receptor-like kinase 5"/>
    <property type="match status" value="1"/>
</dbReference>
<dbReference type="GO" id="GO:0030246">
    <property type="term" value="F:carbohydrate binding"/>
    <property type="evidence" value="ECO:0007669"/>
    <property type="project" value="UniProtKB-KW"/>
</dbReference>
<evidence type="ECO:0000256" key="7">
    <source>
        <dbReference type="ARBA" id="ARBA00022729"/>
    </source>
</evidence>
<comment type="subcellular location">
    <subcellularLocation>
        <location evidence="1">Membrane</location>
        <topology evidence="1">Single-pass type I membrane protein</topology>
    </subcellularLocation>
</comment>
<evidence type="ECO:0000256" key="21">
    <source>
        <dbReference type="SAM" id="SignalP"/>
    </source>
</evidence>
<gene>
    <name evidence="26" type="primary">LOC110427527</name>
</gene>
<dbReference type="InterPro" id="IPR003609">
    <property type="entry name" value="Pan_app"/>
</dbReference>
<evidence type="ECO:0000256" key="9">
    <source>
        <dbReference type="ARBA" id="ARBA00022741"/>
    </source>
</evidence>
<comment type="similarity">
    <text evidence="19">Belongs to the protein kinase superfamily. Ser/Thr protein kinase family.</text>
</comment>
<name>A0A6J1BHI5_9ROSI</name>
<evidence type="ECO:0000256" key="19">
    <source>
        <dbReference type="PIRNR" id="PIRNR000641"/>
    </source>
</evidence>
<keyword evidence="16" id="KW-0325">Glycoprotein</keyword>
<dbReference type="InterPro" id="IPR001480">
    <property type="entry name" value="Bulb-type_lectin_dom"/>
</dbReference>
<dbReference type="GO" id="GO:0016020">
    <property type="term" value="C:membrane"/>
    <property type="evidence" value="ECO:0007669"/>
    <property type="project" value="UniProtKB-SubCell"/>
</dbReference>
<evidence type="ECO:0000256" key="15">
    <source>
        <dbReference type="ARBA" id="ARBA00023170"/>
    </source>
</evidence>
<dbReference type="InterPro" id="IPR024171">
    <property type="entry name" value="SRK-like_kinase"/>
</dbReference>
<comment type="catalytic activity">
    <reaction evidence="17 19">
        <text>L-threonyl-[protein] + ATP = O-phospho-L-threonyl-[protein] + ADP + H(+)</text>
        <dbReference type="Rhea" id="RHEA:46608"/>
        <dbReference type="Rhea" id="RHEA-COMP:11060"/>
        <dbReference type="Rhea" id="RHEA-COMP:11605"/>
        <dbReference type="ChEBI" id="CHEBI:15378"/>
        <dbReference type="ChEBI" id="CHEBI:30013"/>
        <dbReference type="ChEBI" id="CHEBI:30616"/>
        <dbReference type="ChEBI" id="CHEBI:61977"/>
        <dbReference type="ChEBI" id="CHEBI:456216"/>
        <dbReference type="EC" id="2.7.11.1"/>
    </reaction>
</comment>
<evidence type="ECO:0000256" key="3">
    <source>
        <dbReference type="ARBA" id="ARBA00022536"/>
    </source>
</evidence>
<dbReference type="CDD" id="cd14066">
    <property type="entry name" value="STKc_IRAK"/>
    <property type="match status" value="1"/>
</dbReference>
<dbReference type="Gene3D" id="2.90.10.10">
    <property type="entry name" value="Bulb-type lectin domain"/>
    <property type="match status" value="1"/>
</dbReference>
<comment type="catalytic activity">
    <reaction evidence="18 19">
        <text>L-seryl-[protein] + ATP = O-phospho-L-seryl-[protein] + ADP + H(+)</text>
        <dbReference type="Rhea" id="RHEA:17989"/>
        <dbReference type="Rhea" id="RHEA-COMP:9863"/>
        <dbReference type="Rhea" id="RHEA-COMP:11604"/>
        <dbReference type="ChEBI" id="CHEBI:15378"/>
        <dbReference type="ChEBI" id="CHEBI:29999"/>
        <dbReference type="ChEBI" id="CHEBI:30616"/>
        <dbReference type="ChEBI" id="CHEBI:83421"/>
        <dbReference type="ChEBI" id="CHEBI:456216"/>
        <dbReference type="EC" id="2.7.11.1"/>
    </reaction>
</comment>
<dbReference type="GO" id="GO:0005524">
    <property type="term" value="F:ATP binding"/>
    <property type="evidence" value="ECO:0007669"/>
    <property type="project" value="UniProtKB-UniRule"/>
</dbReference>
<keyword evidence="10 19" id="KW-0418">Kinase</keyword>
<evidence type="ECO:0000256" key="11">
    <source>
        <dbReference type="ARBA" id="ARBA00022840"/>
    </source>
</evidence>
<evidence type="ECO:0000256" key="8">
    <source>
        <dbReference type="ARBA" id="ARBA00022734"/>
    </source>
</evidence>
<organism evidence="25 26">
    <name type="scientific">Herrania umbratica</name>
    <dbReference type="NCBI Taxonomy" id="108875"/>
    <lineage>
        <taxon>Eukaryota</taxon>
        <taxon>Viridiplantae</taxon>
        <taxon>Streptophyta</taxon>
        <taxon>Embryophyta</taxon>
        <taxon>Tracheophyta</taxon>
        <taxon>Spermatophyta</taxon>
        <taxon>Magnoliopsida</taxon>
        <taxon>eudicotyledons</taxon>
        <taxon>Gunneridae</taxon>
        <taxon>Pentapetalae</taxon>
        <taxon>rosids</taxon>
        <taxon>malvids</taxon>
        <taxon>Malvales</taxon>
        <taxon>Malvaceae</taxon>
        <taxon>Byttnerioideae</taxon>
        <taxon>Herrania</taxon>
    </lineage>
</organism>
<evidence type="ECO:0000256" key="2">
    <source>
        <dbReference type="ARBA" id="ARBA00022527"/>
    </source>
</evidence>
<dbReference type="PROSITE" id="PS50011">
    <property type="entry name" value="PROTEIN_KINASE_DOM"/>
    <property type="match status" value="1"/>
</dbReference>
<sequence length="847" mass="94314">MAAMTCLVQLILSLVNFPFFLHAVETDYASAELPNTWRNNDFISRGSVDFVDGSTIRSILLNTSNPANFPAFGCGFYGRKTTNSFYFAVFAVEATSDSTIIESGSPQILWIANRDNPVKDNATLEFTGDGNLVLTDADGMFIWSSNTSDRSVNYMNITGNGTLMLVEFNGLELFSTTVWSSLDYPINTWLPGQTIEEGQRLIASVSASNWTPGQFFLSFANDNLYAFIQSSPPQVYLQVFNEGAESKQFRTGRLELEYTRQTIAARFTSETEKFQFLRLDTDGHLRVYQWDRANASEVADILTDNRGICAYPTVCGKYGICSNGQCSCPVGNNGDTSYFQQLNSSAGCRQATPLSCQSTHLHSFIELPNVSYFSFVAAISDTDIESCKHACLENCSCKAAFFHYNSNNLSGNCSLPSQIFSLMSTSPVLDRYNSTSFIKVQRSTLVPASPASPSPSPPLARKKSIRIELIIGPLVAALIFTFNLIGASVHILRKRGSIEEEGRRKTEDDWEKSLNLATNLPTRFNYEDLRSATENFNKRIGGGGFGSVFEGTLGDGTKIAVKRLDRLGQGRKEFLAEVKTIGSIHHVNLVRLIGFCIGNSNRILVYEHMNNGSLDKWIFHKNPATTLKWEIRKNIILDIAKGLAYLHEDCRMRIAHLDVKPENILLDGSFNAKLSDFGLARPIDRSQSHVITQMRGTRGYLAPEWLSRRITEKVDVYSFGVVILEIVCGRRNLDFSQPDEDDYLLLPVLKQKAEQNQLFDMADNCIEGIQQNAEEVVKMIRIAIWCLQSDYNKRPSMSMVLKVLEGLLTMEPISDYSFLTSTLVEAPAEVVMVPSSPQPASILSGPR</sequence>
<dbReference type="PIRSF" id="PIRSF000641">
    <property type="entry name" value="SRK"/>
    <property type="match status" value="1"/>
</dbReference>
<dbReference type="FunFam" id="3.30.200.20:FF:000178">
    <property type="entry name" value="serine/threonine-protein kinase PBS1-like"/>
    <property type="match status" value="1"/>
</dbReference>
<dbReference type="FunFam" id="2.90.10.30:FF:000003">
    <property type="entry name" value="Os04g0303100 protein"/>
    <property type="match status" value="1"/>
</dbReference>
<feature type="chain" id="PRO_5026833920" description="Receptor-like serine/threonine-protein kinase" evidence="21">
    <location>
        <begin position="24"/>
        <end position="847"/>
    </location>
</feature>
<proteinExistence type="inferred from homology"/>
<evidence type="ECO:0000256" key="13">
    <source>
        <dbReference type="ARBA" id="ARBA00023136"/>
    </source>
</evidence>
<keyword evidence="15" id="KW-0675">Receptor</keyword>
<evidence type="ECO:0000256" key="10">
    <source>
        <dbReference type="ARBA" id="ARBA00022777"/>
    </source>
</evidence>
<dbReference type="SUPFAM" id="SSF56112">
    <property type="entry name" value="Protein kinase-like (PK-like)"/>
    <property type="match status" value="1"/>
</dbReference>
<feature type="domain" description="Bulb-type lectin" evidence="23">
    <location>
        <begin position="34"/>
        <end position="178"/>
    </location>
</feature>
<dbReference type="SMART" id="SM00108">
    <property type="entry name" value="B_lectin"/>
    <property type="match status" value="1"/>
</dbReference>
<evidence type="ECO:0000256" key="20">
    <source>
        <dbReference type="PROSITE-ProRule" id="PRU10141"/>
    </source>
</evidence>
<evidence type="ECO:0000259" key="22">
    <source>
        <dbReference type="PROSITE" id="PS50011"/>
    </source>
</evidence>
<evidence type="ECO:0000313" key="25">
    <source>
        <dbReference type="Proteomes" id="UP000504621"/>
    </source>
</evidence>
<dbReference type="Pfam" id="PF08276">
    <property type="entry name" value="PAN_2"/>
    <property type="match status" value="1"/>
</dbReference>
<dbReference type="PANTHER" id="PTHR47976">
    <property type="entry name" value="G-TYPE LECTIN S-RECEPTOR-LIKE SERINE/THREONINE-PROTEIN KINASE SD2-5"/>
    <property type="match status" value="1"/>
</dbReference>
<dbReference type="InterPro" id="IPR036426">
    <property type="entry name" value="Bulb-type_lectin_dom_sf"/>
</dbReference>
<dbReference type="InterPro" id="IPR011009">
    <property type="entry name" value="Kinase-like_dom_sf"/>
</dbReference>
<dbReference type="Gene3D" id="1.10.510.10">
    <property type="entry name" value="Transferase(Phosphotransferase) domain 1"/>
    <property type="match status" value="1"/>
</dbReference>
<keyword evidence="5 19" id="KW-0808">Transferase</keyword>
<dbReference type="GO" id="GO:0004674">
    <property type="term" value="F:protein serine/threonine kinase activity"/>
    <property type="evidence" value="ECO:0007669"/>
    <property type="project" value="UniProtKB-KW"/>
</dbReference>
<dbReference type="SUPFAM" id="SSF51110">
    <property type="entry name" value="alpha-D-mannose-specific plant lectins"/>
    <property type="match status" value="1"/>
</dbReference>
<dbReference type="CDD" id="cd01098">
    <property type="entry name" value="PAN_AP_plant"/>
    <property type="match status" value="1"/>
</dbReference>
<keyword evidence="7 21" id="KW-0732">Signal</keyword>
<dbReference type="PROSITE" id="PS00107">
    <property type="entry name" value="PROTEIN_KINASE_ATP"/>
    <property type="match status" value="1"/>
</dbReference>
<evidence type="ECO:0000256" key="5">
    <source>
        <dbReference type="ARBA" id="ARBA00022679"/>
    </source>
</evidence>
<dbReference type="PROSITE" id="PS50948">
    <property type="entry name" value="PAN"/>
    <property type="match status" value="1"/>
</dbReference>
<dbReference type="SMART" id="SM00473">
    <property type="entry name" value="PAN_AP"/>
    <property type="match status" value="1"/>
</dbReference>
<evidence type="ECO:0000256" key="4">
    <source>
        <dbReference type="ARBA" id="ARBA00022553"/>
    </source>
</evidence>
<keyword evidence="12" id="KW-1133">Transmembrane helix</keyword>
<dbReference type="CDD" id="cd00028">
    <property type="entry name" value="B_lectin"/>
    <property type="match status" value="1"/>
</dbReference>
<keyword evidence="9 19" id="KW-0547">Nucleotide-binding</keyword>
<evidence type="ECO:0000256" key="1">
    <source>
        <dbReference type="ARBA" id="ARBA00004479"/>
    </source>
</evidence>
<dbReference type="InterPro" id="IPR008271">
    <property type="entry name" value="Ser/Thr_kinase_AS"/>
</dbReference>
<feature type="signal peptide" evidence="21">
    <location>
        <begin position="1"/>
        <end position="23"/>
    </location>
</feature>
<evidence type="ECO:0000313" key="26">
    <source>
        <dbReference type="RefSeq" id="XP_021298755.1"/>
    </source>
</evidence>
<feature type="domain" description="Protein kinase" evidence="22">
    <location>
        <begin position="534"/>
        <end position="819"/>
    </location>
</feature>
<evidence type="ECO:0000259" key="24">
    <source>
        <dbReference type="PROSITE" id="PS50948"/>
    </source>
</evidence>
<protein>
    <recommendedName>
        <fullName evidence="19">Receptor-like serine/threonine-protein kinase</fullName>
        <ecNumber evidence="19">2.7.11.1</ecNumber>
    </recommendedName>
</protein>